<keyword evidence="4 8" id="KW-0012">Acyltransferase</keyword>
<dbReference type="Gene3D" id="3.40.47.10">
    <property type="match status" value="2"/>
</dbReference>
<evidence type="ECO:0000256" key="3">
    <source>
        <dbReference type="ARBA" id="ARBA00022679"/>
    </source>
</evidence>
<accession>A0A558H8W5</accession>
<proteinExistence type="inferred from homology"/>
<dbReference type="Pfam" id="PF02803">
    <property type="entry name" value="Thiolase_C"/>
    <property type="match status" value="1"/>
</dbReference>
<dbReference type="PIRSF" id="PIRSF000429">
    <property type="entry name" value="Ac-CoA_Ac_transf"/>
    <property type="match status" value="1"/>
</dbReference>
<dbReference type="Proteomes" id="UP000316500">
    <property type="component" value="Unassembled WGS sequence"/>
</dbReference>
<sequence>MTNSADDNDVVILAASRTPQGRLNGQLASFTAVDLGAHAISSALAASGVKAEQVDAVIMGQVLQAGAGQNPARQSAIAAGVGWNIPAVTINKVCLSGLTAVIDAARLIRSGDATVVVAGGQESMTRAPHLLPGSRQGWTYGAIQALDVAAHDGLTDAFDGQSMGLSTETKNVTLGIDRKAQDEVAAASHQRAAAAVADGIFDVEIAPVRVKQRKGDPLVLTTDEGVRPNTTVETLAPLKAAFATDGTITAGNSSPLSDGASALVLTSRRFAEDNGLDYLAVVGKPGQVAGPDNSLHSQPSNAIAQALKRAGWTAEDLDFIEINEAFGSVAVQSLKDLQYPLEKCNIHGGAIALGHPIGASGARLALHAAHELKRRGTGKAAVSLCGGGGQGEALLLYRD</sequence>
<evidence type="ECO:0000313" key="11">
    <source>
        <dbReference type="EMBL" id="TVU65564.1"/>
    </source>
</evidence>
<dbReference type="CDD" id="cd00751">
    <property type="entry name" value="thiolase"/>
    <property type="match status" value="1"/>
</dbReference>
<dbReference type="OrthoDB" id="1402717at2"/>
<dbReference type="PANTHER" id="PTHR18919">
    <property type="entry name" value="ACETYL-COA C-ACYLTRANSFERASE"/>
    <property type="match status" value="1"/>
</dbReference>
<dbReference type="RefSeq" id="WP_144648598.1">
    <property type="nucleotide sequence ID" value="NZ_VNFK01000003.1"/>
</dbReference>
<dbReference type="PROSITE" id="PS00737">
    <property type="entry name" value="THIOLASE_2"/>
    <property type="match status" value="1"/>
</dbReference>
<evidence type="ECO:0000256" key="5">
    <source>
        <dbReference type="ARBA" id="ARBA00030755"/>
    </source>
</evidence>
<dbReference type="AlphaFoldDB" id="A0A558H8W5"/>
<keyword evidence="3 8" id="KW-0808">Transferase</keyword>
<evidence type="ECO:0000256" key="6">
    <source>
        <dbReference type="ARBA" id="ARBA00040529"/>
    </source>
</evidence>
<evidence type="ECO:0000256" key="2">
    <source>
        <dbReference type="ARBA" id="ARBA00012705"/>
    </source>
</evidence>
<dbReference type="EMBL" id="VNFK01000003">
    <property type="protein sequence ID" value="TVU65564.1"/>
    <property type="molecule type" value="Genomic_DNA"/>
</dbReference>
<evidence type="ECO:0000259" key="9">
    <source>
        <dbReference type="Pfam" id="PF00108"/>
    </source>
</evidence>
<organism evidence="11 12">
    <name type="scientific">Paenarthrobacter nitroguajacolicus</name>
    <name type="common">Arthrobacter nitroguajacolicus</name>
    <dbReference type="NCBI Taxonomy" id="211146"/>
    <lineage>
        <taxon>Bacteria</taxon>
        <taxon>Bacillati</taxon>
        <taxon>Actinomycetota</taxon>
        <taxon>Actinomycetes</taxon>
        <taxon>Micrococcales</taxon>
        <taxon>Micrococcaceae</taxon>
        <taxon>Paenarthrobacter</taxon>
    </lineage>
</organism>
<comment type="caution">
    <text evidence="11">The sequence shown here is derived from an EMBL/GenBank/DDBJ whole genome shotgun (WGS) entry which is preliminary data.</text>
</comment>
<evidence type="ECO:0000259" key="10">
    <source>
        <dbReference type="Pfam" id="PF02803"/>
    </source>
</evidence>
<dbReference type="PANTHER" id="PTHR18919:SF107">
    <property type="entry name" value="ACETYL-COA ACETYLTRANSFERASE, CYTOSOLIC"/>
    <property type="match status" value="1"/>
</dbReference>
<dbReference type="Pfam" id="PF00108">
    <property type="entry name" value="Thiolase_N"/>
    <property type="match status" value="1"/>
</dbReference>
<evidence type="ECO:0000256" key="7">
    <source>
        <dbReference type="PIRSR" id="PIRSR000429-1"/>
    </source>
</evidence>
<dbReference type="InterPro" id="IPR020610">
    <property type="entry name" value="Thiolase_AS"/>
</dbReference>
<dbReference type="InterPro" id="IPR020616">
    <property type="entry name" value="Thiolase_N"/>
</dbReference>
<feature type="active site" description="Proton acceptor" evidence="7">
    <location>
        <position position="385"/>
    </location>
</feature>
<feature type="domain" description="Thiolase N-terminal" evidence="9">
    <location>
        <begin position="10"/>
        <end position="268"/>
    </location>
</feature>
<dbReference type="EC" id="2.3.1.9" evidence="2"/>
<evidence type="ECO:0000256" key="4">
    <source>
        <dbReference type="ARBA" id="ARBA00023315"/>
    </source>
</evidence>
<dbReference type="PROSITE" id="PS00099">
    <property type="entry name" value="THIOLASE_3"/>
    <property type="match status" value="1"/>
</dbReference>
<dbReference type="NCBIfam" id="TIGR01930">
    <property type="entry name" value="AcCoA-C-Actrans"/>
    <property type="match status" value="1"/>
</dbReference>
<dbReference type="InterPro" id="IPR016039">
    <property type="entry name" value="Thiolase-like"/>
</dbReference>
<reference evidence="11 12" key="1">
    <citation type="submission" date="2019-07" db="EMBL/GenBank/DDBJ databases">
        <title>Diversity of Bacteria from Kongsfjorden, Arctic.</title>
        <authorList>
            <person name="Yu Y."/>
        </authorList>
    </citation>
    <scope>NUCLEOTIDE SEQUENCE [LARGE SCALE GENOMIC DNA]</scope>
    <source>
        <strain evidence="11 12">SM1928</strain>
    </source>
</reference>
<evidence type="ECO:0000256" key="8">
    <source>
        <dbReference type="RuleBase" id="RU003557"/>
    </source>
</evidence>
<evidence type="ECO:0000256" key="1">
    <source>
        <dbReference type="ARBA" id="ARBA00010982"/>
    </source>
</evidence>
<dbReference type="InterPro" id="IPR020615">
    <property type="entry name" value="Thiolase_acyl_enz_int_AS"/>
</dbReference>
<dbReference type="GO" id="GO:0003985">
    <property type="term" value="F:acetyl-CoA C-acetyltransferase activity"/>
    <property type="evidence" value="ECO:0007669"/>
    <property type="project" value="UniProtKB-EC"/>
</dbReference>
<feature type="domain" description="Thiolase C-terminal" evidence="10">
    <location>
        <begin position="278"/>
        <end position="396"/>
    </location>
</feature>
<evidence type="ECO:0000313" key="12">
    <source>
        <dbReference type="Proteomes" id="UP000316500"/>
    </source>
</evidence>
<dbReference type="InterPro" id="IPR020617">
    <property type="entry name" value="Thiolase_C"/>
</dbReference>
<feature type="active site" description="Proton acceptor" evidence="7">
    <location>
        <position position="355"/>
    </location>
</feature>
<feature type="active site" description="Acyl-thioester intermediate" evidence="7">
    <location>
        <position position="94"/>
    </location>
</feature>
<dbReference type="PROSITE" id="PS00098">
    <property type="entry name" value="THIOLASE_1"/>
    <property type="match status" value="1"/>
</dbReference>
<dbReference type="InterPro" id="IPR020613">
    <property type="entry name" value="Thiolase_CS"/>
</dbReference>
<name>A0A558H8W5_PAENT</name>
<dbReference type="SUPFAM" id="SSF53901">
    <property type="entry name" value="Thiolase-like"/>
    <property type="match status" value="2"/>
</dbReference>
<comment type="similarity">
    <text evidence="1 8">Belongs to the thiolase-like superfamily. Thiolase family.</text>
</comment>
<gene>
    <name evidence="11" type="ORF">FQP90_05020</name>
</gene>
<protein>
    <recommendedName>
        <fullName evidence="6">Probable acetyl-CoA acetyltransferase</fullName>
        <ecNumber evidence="2">2.3.1.9</ecNumber>
    </recommendedName>
    <alternativeName>
        <fullName evidence="5">Acetoacetyl-CoA thiolase</fullName>
    </alternativeName>
</protein>
<dbReference type="InterPro" id="IPR002155">
    <property type="entry name" value="Thiolase"/>
</dbReference>